<name>A0AC61NHX4_9BACT</name>
<accession>A0AC61NHX4</accession>
<sequence length="285" mass="32140">MEDPTIKSFPWVEDFEQTTFPPRGWKTHNVDNDSKMWIRSLMAGVDHSKCASIHGYTKGDDWLITLPIQIPKNGLLKYSAKTYGSRISVAISTKGSKPEDFKEIATQKTIGSYKEYTQDLSEFQGQTVYIGFHHTAYQSMDLDHIQVVEGQPVSIDHIDYEAITSSALGQGSKNEPLTKLNIVVQGDVGSLQLNNLTLDLENSHAIEKLYLYKTETESFRHETLVDEIEGVDYAKKFGGTSGDDKDWLKLIVRGCDAANKETGKTETYLADYRFDDNTKDYILDS</sequence>
<dbReference type="Proteomes" id="UP000826212">
    <property type="component" value="Chromosome"/>
</dbReference>
<reference evidence="1" key="1">
    <citation type="submission" date="2021-08" db="EMBL/GenBank/DDBJ databases">
        <title>Novel anaerobic bacterium isolated from sea squirt in East Sea, Republic of Korea.</title>
        <authorList>
            <person name="Nguyen T.H."/>
            <person name="Li Z."/>
            <person name="Lee Y.-J."/>
            <person name="Ko J."/>
            <person name="Kim S.-G."/>
        </authorList>
    </citation>
    <scope>NUCLEOTIDE SEQUENCE</scope>
    <source>
        <strain evidence="1">KCTC 25031</strain>
    </source>
</reference>
<evidence type="ECO:0000313" key="1">
    <source>
        <dbReference type="EMBL" id="QZE15283.1"/>
    </source>
</evidence>
<gene>
    <name evidence="1" type="ORF">K4L44_05470</name>
</gene>
<organism evidence="1 2">
    <name type="scientific">Halosquirtibacter laminarini</name>
    <dbReference type="NCBI Taxonomy" id="3374600"/>
    <lineage>
        <taxon>Bacteria</taxon>
        <taxon>Pseudomonadati</taxon>
        <taxon>Bacteroidota</taxon>
        <taxon>Bacteroidia</taxon>
        <taxon>Marinilabiliales</taxon>
        <taxon>Prolixibacteraceae</taxon>
        <taxon>Halosquirtibacter</taxon>
    </lineage>
</organism>
<proteinExistence type="predicted"/>
<protein>
    <submittedName>
        <fullName evidence="1">DUF4465 domain-containing protein</fullName>
    </submittedName>
</protein>
<dbReference type="EMBL" id="CP081303">
    <property type="protein sequence ID" value="QZE15283.1"/>
    <property type="molecule type" value="Genomic_DNA"/>
</dbReference>
<keyword evidence="2" id="KW-1185">Reference proteome</keyword>
<evidence type="ECO:0000313" key="2">
    <source>
        <dbReference type="Proteomes" id="UP000826212"/>
    </source>
</evidence>